<dbReference type="EMBL" id="QYUK01000016">
    <property type="protein sequence ID" value="RJF80488.1"/>
    <property type="molecule type" value="Genomic_DNA"/>
</dbReference>
<dbReference type="Gene3D" id="3.40.50.1820">
    <property type="entry name" value="alpha/beta hydrolase"/>
    <property type="match status" value="1"/>
</dbReference>
<comment type="similarity">
    <text evidence="2">Belongs to the AB hydrolase superfamily. FUS2 hydrolase family.</text>
</comment>
<feature type="transmembrane region" description="Helical" evidence="3">
    <location>
        <begin position="20"/>
        <end position="47"/>
    </location>
</feature>
<evidence type="ECO:0000256" key="3">
    <source>
        <dbReference type="SAM" id="Phobius"/>
    </source>
</evidence>
<proteinExistence type="inferred from homology"/>
<evidence type="ECO:0000313" key="6">
    <source>
        <dbReference type="Proteomes" id="UP000284605"/>
    </source>
</evidence>
<evidence type="ECO:0000256" key="1">
    <source>
        <dbReference type="ARBA" id="ARBA00022801"/>
    </source>
</evidence>
<dbReference type="Pfam" id="PF12697">
    <property type="entry name" value="Abhydrolase_6"/>
    <property type="match status" value="1"/>
</dbReference>
<keyword evidence="3" id="KW-0472">Membrane</keyword>
<dbReference type="InterPro" id="IPR050261">
    <property type="entry name" value="FrsA_esterase"/>
</dbReference>
<evidence type="ECO:0000259" key="4">
    <source>
        <dbReference type="Pfam" id="PF12697"/>
    </source>
</evidence>
<keyword evidence="6" id="KW-1185">Reference proteome</keyword>
<organism evidence="5 6">
    <name type="scientific">Oleomonas cavernae</name>
    <dbReference type="NCBI Taxonomy" id="2320859"/>
    <lineage>
        <taxon>Bacteria</taxon>
        <taxon>Pseudomonadati</taxon>
        <taxon>Pseudomonadota</taxon>
        <taxon>Alphaproteobacteria</taxon>
        <taxon>Acetobacterales</taxon>
        <taxon>Acetobacteraceae</taxon>
        <taxon>Oleomonas</taxon>
    </lineage>
</organism>
<keyword evidence="3" id="KW-1133">Transmembrane helix</keyword>
<dbReference type="PANTHER" id="PTHR22946">
    <property type="entry name" value="DIENELACTONE HYDROLASE DOMAIN-CONTAINING PROTEIN-RELATED"/>
    <property type="match status" value="1"/>
</dbReference>
<comment type="caution">
    <text evidence="5">The sequence shown here is derived from an EMBL/GenBank/DDBJ whole genome shotgun (WGS) entry which is preliminary data.</text>
</comment>
<dbReference type="GO" id="GO:0052689">
    <property type="term" value="F:carboxylic ester hydrolase activity"/>
    <property type="evidence" value="ECO:0007669"/>
    <property type="project" value="UniProtKB-ARBA"/>
</dbReference>
<sequence>MNDRADLRAARLDGCRMRRLAVVLLVLIVAVPVLGVGLGPLALLAAFRKEVLPPPRDLPVKTVNFRSSDGVDLVAWYVEAEAPKATVILVHGASGTRGDPFVDLPGMMRDLVGRNYAVLAPDLRNHGDSAAGPRPPQFGPDEAQDVIAAVNWVKERDPTRRVAVYGISMGGNAAIYAAVADPRIEAVITQETFTQGAPVMRRGLQAETGYPDFVIDGLLWGARHLWGLGDSNGRAIEVVGQLGTRPYLIIHSRSDPIVPFADAEALAAADPAARLWATPAPDPADPRLLEAGAWGSHGQSYVFYRELWIDTVGGFLDSVFATMFG</sequence>
<keyword evidence="1 5" id="KW-0378">Hydrolase</keyword>
<dbReference type="AlphaFoldDB" id="A0A418VTK8"/>
<keyword evidence="3" id="KW-0812">Transmembrane</keyword>
<protein>
    <submittedName>
        <fullName evidence="5">Alpha/beta fold hydrolase</fullName>
    </submittedName>
</protein>
<dbReference type="PANTHER" id="PTHR22946:SF9">
    <property type="entry name" value="POLYKETIDE TRANSFERASE AF380"/>
    <property type="match status" value="1"/>
</dbReference>
<reference evidence="5 6" key="1">
    <citation type="submission" date="2018-09" db="EMBL/GenBank/DDBJ databases">
        <authorList>
            <person name="Zhu H."/>
        </authorList>
    </citation>
    <scope>NUCLEOTIDE SEQUENCE [LARGE SCALE GENOMIC DNA]</scope>
    <source>
        <strain evidence="5 6">K1W22B-8</strain>
    </source>
</reference>
<dbReference type="InterPro" id="IPR000073">
    <property type="entry name" value="AB_hydrolase_1"/>
</dbReference>
<dbReference type="Proteomes" id="UP000284605">
    <property type="component" value="Unassembled WGS sequence"/>
</dbReference>
<name>A0A418VTK8_9PROT</name>
<gene>
    <name evidence="5" type="ORF">D3874_25480</name>
</gene>
<dbReference type="InterPro" id="IPR029058">
    <property type="entry name" value="AB_hydrolase_fold"/>
</dbReference>
<evidence type="ECO:0000313" key="5">
    <source>
        <dbReference type="EMBL" id="RJF80488.1"/>
    </source>
</evidence>
<evidence type="ECO:0000256" key="2">
    <source>
        <dbReference type="ARBA" id="ARBA00038115"/>
    </source>
</evidence>
<accession>A0A418VTK8</accession>
<feature type="domain" description="AB hydrolase-1" evidence="4">
    <location>
        <begin position="87"/>
        <end position="286"/>
    </location>
</feature>
<dbReference type="SUPFAM" id="SSF53474">
    <property type="entry name" value="alpha/beta-Hydrolases"/>
    <property type="match status" value="1"/>
</dbReference>